<reference evidence="3" key="1">
    <citation type="submission" date="2019-05" db="EMBL/GenBank/DDBJ databases">
        <title>Flavobacterium profundi sp. nov., isolated from a deep-sea seamount.</title>
        <authorList>
            <person name="Zhang D.-C."/>
        </authorList>
    </citation>
    <scope>NUCLEOTIDE SEQUENCE [LARGE SCALE GENOMIC DNA]</scope>
    <source>
        <strain evidence="3">TP390</strain>
    </source>
</reference>
<protein>
    <recommendedName>
        <fullName evidence="1">Gliding motility-associated protein GldM N-terminal domain-containing protein</fullName>
    </recommendedName>
</protein>
<gene>
    <name evidence="2" type="ORF">GOQ30_02885</name>
</gene>
<dbReference type="Proteomes" id="UP000431264">
    <property type="component" value="Unassembled WGS sequence"/>
</dbReference>
<dbReference type="Pfam" id="PF12081">
    <property type="entry name" value="GldM_1st"/>
    <property type="match status" value="1"/>
</dbReference>
<evidence type="ECO:0000313" key="3">
    <source>
        <dbReference type="Proteomes" id="UP000431264"/>
    </source>
</evidence>
<dbReference type="RefSeq" id="WP_140996509.1">
    <property type="nucleotide sequence ID" value="NZ_VDCZ01000002.1"/>
</dbReference>
<feature type="domain" description="Gliding motility-associated protein GldM N-terminal" evidence="1">
    <location>
        <begin position="89"/>
        <end position="183"/>
    </location>
</feature>
<dbReference type="OrthoDB" id="1350511at2"/>
<name>A0A6I4IEX9_9FLAO</name>
<keyword evidence="3" id="KW-1185">Reference proteome</keyword>
<dbReference type="InterPro" id="IPR022720">
    <property type="entry name" value="Motility-assoc_prot_GldM_N"/>
</dbReference>
<evidence type="ECO:0000313" key="2">
    <source>
        <dbReference type="EMBL" id="MVO08108.1"/>
    </source>
</evidence>
<organism evidence="2 3">
    <name type="scientific">Flavobacterium profundi</name>
    <dbReference type="NCBI Taxonomy" id="1774945"/>
    <lineage>
        <taxon>Bacteria</taxon>
        <taxon>Pseudomonadati</taxon>
        <taxon>Bacteroidota</taxon>
        <taxon>Flavobacteriia</taxon>
        <taxon>Flavobacteriales</taxon>
        <taxon>Flavobacteriaceae</taxon>
        <taxon>Flavobacterium</taxon>
    </lineage>
</organism>
<comment type="caution">
    <text evidence="2">The sequence shown here is derived from an EMBL/GenBank/DDBJ whole genome shotgun (WGS) entry which is preliminary data.</text>
</comment>
<sequence>MKKLFLALPFLLISCNSEMNLEKIYETTYELHIAENNTYNKSLLDNIKLKLVKLKNANAFNKIKDCDSLSKHYFEYLETIENQMKQNGSELFFDGDVYSKTGKTYEEKTEKYISEIGKLTNSKNFIQRLNLVFSMKDIKSKDGIFIRYLDYYFRGFPKIQSVTFINDKKRNVLEFENELINEIIISNIE</sequence>
<proteinExistence type="predicted"/>
<dbReference type="AlphaFoldDB" id="A0A6I4IEX9"/>
<accession>A0A6I4IEX9</accession>
<evidence type="ECO:0000259" key="1">
    <source>
        <dbReference type="Pfam" id="PF12081"/>
    </source>
</evidence>
<dbReference type="PROSITE" id="PS51257">
    <property type="entry name" value="PROKAR_LIPOPROTEIN"/>
    <property type="match status" value="1"/>
</dbReference>
<dbReference type="EMBL" id="WQLW01000002">
    <property type="protein sequence ID" value="MVO08108.1"/>
    <property type="molecule type" value="Genomic_DNA"/>
</dbReference>